<comment type="similarity">
    <text evidence="2">Belongs to the CorA metal ion transporter (MIT) (TC 1.A.35) family.</text>
</comment>
<accession>A0A242A9A1</accession>
<protein>
    <recommendedName>
        <fullName evidence="9">CorA-like Mg2+ transporter</fullName>
    </recommendedName>
</protein>
<sequence length="301" mass="34880">MEKKHVFNDGNYEWIQVDQQDAASITALQKEYHLSDEMLTYSLDKNERARVEYDTEEAALLVVYNVPQQDKRDNHFETSPMTFILKKQQLFTFSSQHTQYVIPMMERLIAQSPLQTPIHFLFQSLFLISGTFFPLVEEVNSDRIQLNQRLREKTTNKNLLQMSDLEVGLVFLVSATKQNAVLLEQIKALSIYRVMDDDEKEQLDDALIEAKQAVEMTQLAFQILEQLSGTYNNLLNNNLNDTMKFLTVWSLLLTVPSIVTSFFGMNVPLPFTNSIFGWGIALLISLVLSIWMLVALWRRIR</sequence>
<dbReference type="CDD" id="cd12827">
    <property type="entry name" value="EcCorA_ZntB-like_u2"/>
    <property type="match status" value="1"/>
</dbReference>
<evidence type="ECO:0008006" key="9">
    <source>
        <dbReference type="Google" id="ProtNLM"/>
    </source>
</evidence>
<organism evidence="7 8">
    <name type="scientific">Candidatus Enterococcus testudinis</name>
    <dbReference type="NCBI Taxonomy" id="1834191"/>
    <lineage>
        <taxon>Bacteria</taxon>
        <taxon>Bacillati</taxon>
        <taxon>Bacillota</taxon>
        <taxon>Bacilli</taxon>
        <taxon>Lactobacillales</taxon>
        <taxon>Enterococcaceae</taxon>
        <taxon>Enterococcus</taxon>
    </lineage>
</organism>
<name>A0A242A9A1_9ENTE</name>
<keyword evidence="8" id="KW-1185">Reference proteome</keyword>
<evidence type="ECO:0000256" key="4">
    <source>
        <dbReference type="ARBA" id="ARBA00022989"/>
    </source>
</evidence>
<evidence type="ECO:0000256" key="6">
    <source>
        <dbReference type="SAM" id="Phobius"/>
    </source>
</evidence>
<dbReference type="PANTHER" id="PTHR47891:SF1">
    <property type="entry name" value="CORA-MAGNESIUM AND COBALT TRANSPORTER"/>
    <property type="match status" value="1"/>
</dbReference>
<keyword evidence="5 6" id="KW-0472">Membrane</keyword>
<dbReference type="Gene3D" id="3.30.460.20">
    <property type="entry name" value="CorA soluble domain-like"/>
    <property type="match status" value="1"/>
</dbReference>
<reference evidence="7 8" key="1">
    <citation type="submission" date="2017-05" db="EMBL/GenBank/DDBJ databases">
        <title>The Genome Sequence of Enterococcus sp. 8G7_MSG3316.</title>
        <authorList>
            <consortium name="The Broad Institute Genomics Platform"/>
            <consortium name="The Broad Institute Genomic Center for Infectious Diseases"/>
            <person name="Earl A."/>
            <person name="Manson A."/>
            <person name="Schwartman J."/>
            <person name="Gilmore M."/>
            <person name="Abouelleil A."/>
            <person name="Cao P."/>
            <person name="Chapman S."/>
            <person name="Cusick C."/>
            <person name="Shea T."/>
            <person name="Young S."/>
            <person name="Neafsey D."/>
            <person name="Nusbaum C."/>
            <person name="Birren B."/>
        </authorList>
    </citation>
    <scope>NUCLEOTIDE SEQUENCE [LARGE SCALE GENOMIC DNA]</scope>
    <source>
        <strain evidence="7 8">8G7_MSG3316</strain>
    </source>
</reference>
<evidence type="ECO:0000256" key="5">
    <source>
        <dbReference type="ARBA" id="ARBA00023136"/>
    </source>
</evidence>
<gene>
    <name evidence="7" type="ORF">A5886_002716</name>
</gene>
<dbReference type="SUPFAM" id="SSF143865">
    <property type="entry name" value="CorA soluble domain-like"/>
    <property type="match status" value="1"/>
</dbReference>
<evidence type="ECO:0000256" key="1">
    <source>
        <dbReference type="ARBA" id="ARBA00004141"/>
    </source>
</evidence>
<dbReference type="Pfam" id="PF01544">
    <property type="entry name" value="CorA"/>
    <property type="match status" value="1"/>
</dbReference>
<dbReference type="OrthoDB" id="9803416at2"/>
<dbReference type="AlphaFoldDB" id="A0A242A9A1"/>
<keyword evidence="3 6" id="KW-0812">Transmembrane</keyword>
<dbReference type="GO" id="GO:0046873">
    <property type="term" value="F:metal ion transmembrane transporter activity"/>
    <property type="evidence" value="ECO:0007669"/>
    <property type="project" value="InterPro"/>
</dbReference>
<dbReference type="InterPro" id="IPR047199">
    <property type="entry name" value="CorA-like"/>
</dbReference>
<comment type="subcellular location">
    <subcellularLocation>
        <location evidence="1">Membrane</location>
        <topology evidence="1">Multi-pass membrane protein</topology>
    </subcellularLocation>
</comment>
<evidence type="ECO:0000256" key="2">
    <source>
        <dbReference type="ARBA" id="ARBA00009765"/>
    </source>
</evidence>
<dbReference type="SUPFAM" id="SSF144083">
    <property type="entry name" value="Magnesium transport protein CorA, transmembrane region"/>
    <property type="match status" value="1"/>
</dbReference>
<dbReference type="InterPro" id="IPR002523">
    <property type="entry name" value="MgTranspt_CorA/ZnTranspt_ZntB"/>
</dbReference>
<dbReference type="InterPro" id="IPR045861">
    <property type="entry name" value="CorA_cytoplasmic_dom"/>
</dbReference>
<evidence type="ECO:0000313" key="8">
    <source>
        <dbReference type="Proteomes" id="UP000195043"/>
    </source>
</evidence>
<dbReference type="Proteomes" id="UP000195043">
    <property type="component" value="Unassembled WGS sequence"/>
</dbReference>
<evidence type="ECO:0000313" key="7">
    <source>
        <dbReference type="EMBL" id="OTN77616.1"/>
    </source>
</evidence>
<dbReference type="STRING" id="1834191.A5886_002716"/>
<dbReference type="EMBL" id="NGKU01000001">
    <property type="protein sequence ID" value="OTN77616.1"/>
    <property type="molecule type" value="Genomic_DNA"/>
</dbReference>
<dbReference type="PANTHER" id="PTHR47891">
    <property type="entry name" value="TRANSPORTER-RELATED"/>
    <property type="match status" value="1"/>
</dbReference>
<keyword evidence="4 6" id="KW-1133">Transmembrane helix</keyword>
<proteinExistence type="inferred from homology"/>
<dbReference type="InterPro" id="IPR045863">
    <property type="entry name" value="CorA_TM1_TM2"/>
</dbReference>
<dbReference type="GO" id="GO:0016020">
    <property type="term" value="C:membrane"/>
    <property type="evidence" value="ECO:0007669"/>
    <property type="project" value="UniProtKB-SubCell"/>
</dbReference>
<feature type="transmembrane region" description="Helical" evidence="6">
    <location>
        <begin position="275"/>
        <end position="297"/>
    </location>
</feature>
<feature type="transmembrane region" description="Helical" evidence="6">
    <location>
        <begin position="245"/>
        <end position="263"/>
    </location>
</feature>
<comment type="caution">
    <text evidence="7">The sequence shown here is derived from an EMBL/GenBank/DDBJ whole genome shotgun (WGS) entry which is preliminary data.</text>
</comment>
<dbReference type="Gene3D" id="1.20.58.340">
    <property type="entry name" value="Magnesium transport protein CorA, transmembrane region"/>
    <property type="match status" value="2"/>
</dbReference>
<evidence type="ECO:0000256" key="3">
    <source>
        <dbReference type="ARBA" id="ARBA00022692"/>
    </source>
</evidence>
<dbReference type="RefSeq" id="WP_086275619.1">
    <property type="nucleotide sequence ID" value="NZ_NGKU01000001.1"/>
</dbReference>